<name>A0A5J5IFK9_9BACT</name>
<keyword evidence="2" id="KW-1185">Reference proteome</keyword>
<evidence type="ECO:0000313" key="1">
    <source>
        <dbReference type="EMBL" id="KAA9038549.1"/>
    </source>
</evidence>
<gene>
    <name evidence="1" type="ORF">FW778_13400</name>
</gene>
<dbReference type="Proteomes" id="UP000326903">
    <property type="component" value="Unassembled WGS sequence"/>
</dbReference>
<dbReference type="EMBL" id="VYQF01000003">
    <property type="protein sequence ID" value="KAA9038549.1"/>
    <property type="molecule type" value="Genomic_DNA"/>
</dbReference>
<reference evidence="1 2" key="1">
    <citation type="submission" date="2019-09" db="EMBL/GenBank/DDBJ databases">
        <title>Draft genome sequence of Ginsengibacter sp. BR5-29.</title>
        <authorList>
            <person name="Im W.-T."/>
        </authorList>
    </citation>
    <scope>NUCLEOTIDE SEQUENCE [LARGE SCALE GENOMIC DNA]</scope>
    <source>
        <strain evidence="1 2">BR5-29</strain>
    </source>
</reference>
<evidence type="ECO:0000313" key="2">
    <source>
        <dbReference type="Proteomes" id="UP000326903"/>
    </source>
</evidence>
<dbReference type="RefSeq" id="WP_150415270.1">
    <property type="nucleotide sequence ID" value="NZ_VYQF01000003.1"/>
</dbReference>
<dbReference type="AlphaFoldDB" id="A0A5J5IFK9"/>
<proteinExistence type="predicted"/>
<organism evidence="1 2">
    <name type="scientific">Ginsengibacter hankyongi</name>
    <dbReference type="NCBI Taxonomy" id="2607284"/>
    <lineage>
        <taxon>Bacteria</taxon>
        <taxon>Pseudomonadati</taxon>
        <taxon>Bacteroidota</taxon>
        <taxon>Chitinophagia</taxon>
        <taxon>Chitinophagales</taxon>
        <taxon>Chitinophagaceae</taxon>
        <taxon>Ginsengibacter</taxon>
    </lineage>
</organism>
<sequence length="166" mass="18521">MTVLDTDVKHSPDYIREFVKEPDKNGVAELLIDGNWCGHGEETCRVYDVADKDNYTFEVQLPETEAEELFPKAIKLTSTISGTSFLAYDTRKHPASFYSTSEFAGIKSEFSDKISCRKCGKGNFKVAVGFEVPEDSDSPNDITWFALATECIQCGDKTISFEDETA</sequence>
<comment type="caution">
    <text evidence="1">The sequence shown here is derived from an EMBL/GenBank/DDBJ whole genome shotgun (WGS) entry which is preliminary data.</text>
</comment>
<protein>
    <submittedName>
        <fullName evidence="1">Uncharacterized protein</fullName>
    </submittedName>
</protein>
<accession>A0A5J5IFK9</accession>